<organism evidence="2">
    <name type="scientific">Sparassis latifolia</name>
    <dbReference type="NCBI Taxonomy" id="1202976"/>
    <lineage>
        <taxon>Eukaryota</taxon>
        <taxon>Fungi</taxon>
        <taxon>Dikarya</taxon>
        <taxon>Basidiomycota</taxon>
        <taxon>Agaricomycotina</taxon>
        <taxon>Agaricomycetes</taxon>
        <taxon>Polyporales</taxon>
        <taxon>Sparassidaceae</taxon>
        <taxon>Sparassis</taxon>
    </lineage>
</organism>
<name>A0A2U8JGP0_9APHY</name>
<keyword evidence="2" id="KW-0808">Transferase</keyword>
<dbReference type="GO" id="GO:0005737">
    <property type="term" value="C:cytoplasm"/>
    <property type="evidence" value="ECO:0007669"/>
    <property type="project" value="TreeGrafter"/>
</dbReference>
<dbReference type="PANTHER" id="PTHR43968">
    <property type="match status" value="1"/>
</dbReference>
<reference evidence="2" key="1">
    <citation type="submission" date="2017-06" db="EMBL/GenBank/DDBJ databases">
        <authorList>
            <person name="Kim H.J."/>
            <person name="Triplett B.A."/>
        </authorList>
    </citation>
    <scope>NUCLEOTIDE SEQUENCE</scope>
</reference>
<protein>
    <submittedName>
        <fullName evidence="2">Glutathione transferase-like protein</fullName>
    </submittedName>
</protein>
<proteinExistence type="predicted"/>
<dbReference type="SFLD" id="SFLDS00019">
    <property type="entry name" value="Glutathione_Transferase_(cytos"/>
    <property type="match status" value="1"/>
</dbReference>
<dbReference type="Gene3D" id="1.20.1050.10">
    <property type="match status" value="1"/>
</dbReference>
<dbReference type="EMBL" id="MF327524">
    <property type="protein sequence ID" value="AWK67881.1"/>
    <property type="molecule type" value="Genomic_DNA"/>
</dbReference>
<dbReference type="PANTHER" id="PTHR43968:SF6">
    <property type="entry name" value="GLUTATHIONE S-TRANSFERASE OMEGA"/>
    <property type="match status" value="1"/>
</dbReference>
<dbReference type="AlphaFoldDB" id="A0A2U8JGP0"/>
<accession>A0A2U8JGP0</accession>
<dbReference type="InterPro" id="IPR036282">
    <property type="entry name" value="Glutathione-S-Trfase_C_sf"/>
</dbReference>
<dbReference type="Gene3D" id="3.40.30.10">
    <property type="entry name" value="Glutaredoxin"/>
    <property type="match status" value="1"/>
</dbReference>
<sequence>MPESITLYSAKVCPFAHRVELALEEAQAPYTKFYIDLQNKPEWYAELVNPAAKVPALAYGGPAVPPDLPSSESFKLTESLVLIEFVADLFPDAHLLPADPVLRAKTRFFIDTVSTKLVSAWFPFVNGVASAEPFLNGVEQVVALLPETGFAVGVYSLADIAVTPFLARMFTALKNDLGLYPVGEGKKVYDILCGPRFARLQKYWQDVNSRSNFEATFDEAHIVEKYTTRFTRSVGGQV</sequence>
<dbReference type="Pfam" id="PF13417">
    <property type="entry name" value="GST_N_3"/>
    <property type="match status" value="1"/>
</dbReference>
<evidence type="ECO:0000313" key="2">
    <source>
        <dbReference type="EMBL" id="AWK67881.1"/>
    </source>
</evidence>
<dbReference type="SFLD" id="SFLDG00358">
    <property type="entry name" value="Main_(cytGST)"/>
    <property type="match status" value="1"/>
</dbReference>
<feature type="domain" description="GST N-terminal" evidence="1">
    <location>
        <begin position="3"/>
        <end position="94"/>
    </location>
</feature>
<dbReference type="PROSITE" id="PS50404">
    <property type="entry name" value="GST_NTER"/>
    <property type="match status" value="1"/>
</dbReference>
<dbReference type="InterPro" id="IPR036249">
    <property type="entry name" value="Thioredoxin-like_sf"/>
</dbReference>
<dbReference type="InterPro" id="IPR004045">
    <property type="entry name" value="Glutathione_S-Trfase_N"/>
</dbReference>
<dbReference type="GO" id="GO:0016740">
    <property type="term" value="F:transferase activity"/>
    <property type="evidence" value="ECO:0007669"/>
    <property type="project" value="UniProtKB-KW"/>
</dbReference>
<dbReference type="InterPro" id="IPR040079">
    <property type="entry name" value="Glutathione_S-Trfase"/>
</dbReference>
<dbReference type="InterPro" id="IPR050983">
    <property type="entry name" value="GST_Omega/HSP26"/>
</dbReference>
<dbReference type="CDD" id="cd00570">
    <property type="entry name" value="GST_N_family"/>
    <property type="match status" value="1"/>
</dbReference>
<dbReference type="SUPFAM" id="SSF52833">
    <property type="entry name" value="Thioredoxin-like"/>
    <property type="match status" value="1"/>
</dbReference>
<evidence type="ECO:0000259" key="1">
    <source>
        <dbReference type="PROSITE" id="PS50404"/>
    </source>
</evidence>
<dbReference type="SUPFAM" id="SSF47616">
    <property type="entry name" value="GST C-terminal domain-like"/>
    <property type="match status" value="1"/>
</dbReference>